<name>A0A1Y1UCC3_9TREE</name>
<accession>A0A1Y1UCC3</accession>
<gene>
    <name evidence="1" type="ORF">BD324DRAFT_631223</name>
</gene>
<dbReference type="RefSeq" id="XP_021869857.1">
    <property type="nucleotide sequence ID" value="XM_022016415.1"/>
</dbReference>
<dbReference type="InParanoid" id="A0A1Y1UCC3"/>
<comment type="caution">
    <text evidence="1">The sequence shown here is derived from an EMBL/GenBank/DDBJ whole genome shotgun (WGS) entry which is preliminary data.</text>
</comment>
<dbReference type="AlphaFoldDB" id="A0A1Y1UCC3"/>
<keyword evidence="2" id="KW-1185">Reference proteome</keyword>
<proteinExistence type="predicted"/>
<dbReference type="Proteomes" id="UP000193218">
    <property type="component" value="Unassembled WGS sequence"/>
</dbReference>
<dbReference type="GeneID" id="33558224"/>
<dbReference type="EMBL" id="NBSH01000010">
    <property type="protein sequence ID" value="ORX35693.1"/>
    <property type="molecule type" value="Genomic_DNA"/>
</dbReference>
<protein>
    <submittedName>
        <fullName evidence="1">Uncharacterized protein</fullName>
    </submittedName>
</protein>
<organism evidence="1 2">
    <name type="scientific">Kockovaella imperatae</name>
    <dbReference type="NCBI Taxonomy" id="4999"/>
    <lineage>
        <taxon>Eukaryota</taxon>
        <taxon>Fungi</taxon>
        <taxon>Dikarya</taxon>
        <taxon>Basidiomycota</taxon>
        <taxon>Agaricomycotina</taxon>
        <taxon>Tremellomycetes</taxon>
        <taxon>Tremellales</taxon>
        <taxon>Cuniculitremaceae</taxon>
        <taxon>Kockovaella</taxon>
    </lineage>
</organism>
<evidence type="ECO:0000313" key="2">
    <source>
        <dbReference type="Proteomes" id="UP000193218"/>
    </source>
</evidence>
<reference evidence="1 2" key="1">
    <citation type="submission" date="2017-03" db="EMBL/GenBank/DDBJ databases">
        <title>Widespread Adenine N6-methylation of Active Genes in Fungi.</title>
        <authorList>
            <consortium name="DOE Joint Genome Institute"/>
            <person name="Mondo S.J."/>
            <person name="Dannebaum R.O."/>
            <person name="Kuo R.C."/>
            <person name="Louie K.B."/>
            <person name="Bewick A.J."/>
            <person name="Labutti K."/>
            <person name="Haridas S."/>
            <person name="Kuo A."/>
            <person name="Salamov A."/>
            <person name="Ahrendt S.R."/>
            <person name="Lau R."/>
            <person name="Bowen B.P."/>
            <person name="Lipzen A."/>
            <person name="Sullivan W."/>
            <person name="Andreopoulos W.B."/>
            <person name="Clum A."/>
            <person name="Lindquist E."/>
            <person name="Daum C."/>
            <person name="Northen T.R."/>
            <person name="Ramamoorthy G."/>
            <person name="Schmitz R.J."/>
            <person name="Gryganskyi A."/>
            <person name="Culley D."/>
            <person name="Magnuson J."/>
            <person name="James T.Y."/>
            <person name="O'Malley M.A."/>
            <person name="Stajich J.E."/>
            <person name="Spatafora J.W."/>
            <person name="Visel A."/>
            <person name="Grigoriev I.V."/>
        </authorList>
    </citation>
    <scope>NUCLEOTIDE SEQUENCE [LARGE SCALE GENOMIC DNA]</scope>
    <source>
        <strain evidence="1 2">NRRL Y-17943</strain>
    </source>
</reference>
<sequence length="63" mass="7076">MAYVNTHWLRGRGWRIDAASRGKRERSTRTVPCMSSRHKERAGTVTVCRHSTALNASFGAKDS</sequence>
<evidence type="ECO:0000313" key="1">
    <source>
        <dbReference type="EMBL" id="ORX35693.1"/>
    </source>
</evidence>